<dbReference type="Gene3D" id="3.50.50.100">
    <property type="match status" value="1"/>
</dbReference>
<name>A0A0D7BTT6_9AGAR</name>
<keyword evidence="3" id="KW-1185">Reference proteome</keyword>
<evidence type="ECO:0000259" key="1">
    <source>
        <dbReference type="Pfam" id="PF07992"/>
    </source>
</evidence>
<sequence>MALDILYPTATSGFCKVRRPSVVDDILHSTHGIKQKDTPVVKPNIVVVGGSYVGCKTVDYLAPAFHETHNIILIEKNSHFQHIFAFPRFSVYPGLEDRAFVPLNNPFPTAPPKAARVIRGAVERVEHASPVPGKPWQNGIVVLEDGTEVSWEYLIYTTGTGKEGGAGIEKADGMKRLRNLQEEVKAAKRIVVAGGGAWGIQVALDIAEYLPEKEVTLVHSRATVMNRFHPKLHDIVMDKFASAGVNSRLGVRLVTPPEGYPTDGRAFNVQLSDGTSIETDCLVQCTGTVPLSKPLSYLSPASINEWGFVKVKPTMQIQDEHFPKVFSLGDVADTGAHKAARPAYEQAPVVEKNIRKIMAWEHERQREYRGEPLDLVQYKVPGHGIHLALGLTESVLFRNPVTPGADPVYRISKDDAKALDAGCWRIWANRAPTVTDFRS</sequence>
<dbReference type="PANTHER" id="PTHR43735:SF11">
    <property type="entry name" value="HYPOTHETICAL OXIDOREDUCTASE (EUROFUNG)"/>
    <property type="match status" value="1"/>
</dbReference>
<dbReference type="STRING" id="1314674.A0A0D7BTT6"/>
<dbReference type="GO" id="GO:0005737">
    <property type="term" value="C:cytoplasm"/>
    <property type="evidence" value="ECO:0007669"/>
    <property type="project" value="TreeGrafter"/>
</dbReference>
<dbReference type="InterPro" id="IPR023753">
    <property type="entry name" value="FAD/NAD-binding_dom"/>
</dbReference>
<evidence type="ECO:0000313" key="3">
    <source>
        <dbReference type="Proteomes" id="UP000054007"/>
    </source>
</evidence>
<dbReference type="SUPFAM" id="SSF51905">
    <property type="entry name" value="FAD/NAD(P)-binding domain"/>
    <property type="match status" value="1"/>
</dbReference>
<accession>A0A0D7BTT6</accession>
<organism evidence="2 3">
    <name type="scientific">Cylindrobasidium torrendii FP15055 ss-10</name>
    <dbReference type="NCBI Taxonomy" id="1314674"/>
    <lineage>
        <taxon>Eukaryota</taxon>
        <taxon>Fungi</taxon>
        <taxon>Dikarya</taxon>
        <taxon>Basidiomycota</taxon>
        <taxon>Agaricomycotina</taxon>
        <taxon>Agaricomycetes</taxon>
        <taxon>Agaricomycetidae</taxon>
        <taxon>Agaricales</taxon>
        <taxon>Marasmiineae</taxon>
        <taxon>Physalacriaceae</taxon>
        <taxon>Cylindrobasidium</taxon>
    </lineage>
</organism>
<gene>
    <name evidence="2" type="ORF">CYLTODRAFT_154886</name>
</gene>
<dbReference type="AlphaFoldDB" id="A0A0D7BTT6"/>
<dbReference type="Pfam" id="PF07992">
    <property type="entry name" value="Pyr_redox_2"/>
    <property type="match status" value="1"/>
</dbReference>
<dbReference type="OrthoDB" id="202203at2759"/>
<proteinExistence type="predicted"/>
<dbReference type="EMBL" id="KN880433">
    <property type="protein sequence ID" value="KIY73943.1"/>
    <property type="molecule type" value="Genomic_DNA"/>
</dbReference>
<protein>
    <submittedName>
        <fullName evidence="2">FAD/NAD(P)-binding domain-containing protein</fullName>
    </submittedName>
</protein>
<reference evidence="2 3" key="1">
    <citation type="journal article" date="2015" name="Fungal Genet. Biol.">
        <title>Evolution of novel wood decay mechanisms in Agaricales revealed by the genome sequences of Fistulina hepatica and Cylindrobasidium torrendii.</title>
        <authorList>
            <person name="Floudas D."/>
            <person name="Held B.W."/>
            <person name="Riley R."/>
            <person name="Nagy L.G."/>
            <person name="Koehler G."/>
            <person name="Ransdell A.S."/>
            <person name="Younus H."/>
            <person name="Chow J."/>
            <person name="Chiniquy J."/>
            <person name="Lipzen A."/>
            <person name="Tritt A."/>
            <person name="Sun H."/>
            <person name="Haridas S."/>
            <person name="LaButti K."/>
            <person name="Ohm R.A."/>
            <person name="Kues U."/>
            <person name="Blanchette R.A."/>
            <person name="Grigoriev I.V."/>
            <person name="Minto R.E."/>
            <person name="Hibbett D.S."/>
        </authorList>
    </citation>
    <scope>NUCLEOTIDE SEQUENCE [LARGE SCALE GENOMIC DNA]</scope>
    <source>
        <strain evidence="2 3">FP15055 ss-10</strain>
    </source>
</reference>
<feature type="domain" description="FAD/NAD(P)-binding" evidence="1">
    <location>
        <begin position="144"/>
        <end position="346"/>
    </location>
</feature>
<dbReference type="PANTHER" id="PTHR43735">
    <property type="entry name" value="APOPTOSIS-INDUCING FACTOR 1"/>
    <property type="match status" value="1"/>
</dbReference>
<dbReference type="GO" id="GO:0050660">
    <property type="term" value="F:flavin adenine dinucleotide binding"/>
    <property type="evidence" value="ECO:0007669"/>
    <property type="project" value="TreeGrafter"/>
</dbReference>
<evidence type="ECO:0000313" key="2">
    <source>
        <dbReference type="EMBL" id="KIY73943.1"/>
    </source>
</evidence>
<dbReference type="GO" id="GO:0004174">
    <property type="term" value="F:electron-transferring-flavoprotein dehydrogenase activity"/>
    <property type="evidence" value="ECO:0007669"/>
    <property type="project" value="TreeGrafter"/>
</dbReference>
<dbReference type="Proteomes" id="UP000054007">
    <property type="component" value="Unassembled WGS sequence"/>
</dbReference>
<dbReference type="InterPro" id="IPR036188">
    <property type="entry name" value="FAD/NAD-bd_sf"/>
</dbReference>